<gene>
    <name evidence="1" type="ORF">E5336_05370</name>
</gene>
<accession>A0AC61R812</accession>
<proteinExistence type="predicted"/>
<comment type="caution">
    <text evidence="1">The sequence shown here is derived from an EMBL/GenBank/DDBJ whole genome shotgun (WGS) entry which is preliminary data.</text>
</comment>
<dbReference type="EMBL" id="SRYG01000009">
    <property type="protein sequence ID" value="TGY66093.1"/>
    <property type="molecule type" value="Genomic_DNA"/>
</dbReference>
<evidence type="ECO:0000313" key="2">
    <source>
        <dbReference type="Proteomes" id="UP000308836"/>
    </source>
</evidence>
<sequence length="250" mass="27406">MSEPMKETVRYLAGLDPSTRRERLCRLLKEKGIPCRPQQDADAINLLAGDFDDSRALPMFCAHYDVVPGSSGANDNLASVAVLIRLLERAAGTCRVAFLDGEERGHTGANLFCQTMDKRCVSCLVVLDVCGYGEQETYRIRKGRFHSYFRKLTAGQPRKKYHPLSLANLPESDDGALVSMGVPVMLVSMMPASDAQSLQATQRGFPSLGQTMEALEVVQTIHGGSLDDPEHVSEASMNHVLCHLLEGLIQ</sequence>
<evidence type="ECO:0000313" key="1">
    <source>
        <dbReference type="EMBL" id="TGY66093.1"/>
    </source>
</evidence>
<reference evidence="1" key="1">
    <citation type="submission" date="2019-04" db="EMBL/GenBank/DDBJ databases">
        <title>Microbes associate with the intestines of laboratory mice.</title>
        <authorList>
            <person name="Navarre W."/>
            <person name="Wong E."/>
            <person name="Huang K."/>
            <person name="Tropini C."/>
            <person name="Ng K."/>
            <person name="Yu B."/>
        </authorList>
    </citation>
    <scope>NUCLEOTIDE SEQUENCE</scope>
    <source>
        <strain evidence="1">NM09_H32</strain>
    </source>
</reference>
<name>A0AC61R812_9FIRM</name>
<dbReference type="Proteomes" id="UP000308836">
    <property type="component" value="Unassembled WGS sequence"/>
</dbReference>
<keyword evidence="2" id="KW-1185">Reference proteome</keyword>
<protein>
    <submittedName>
        <fullName evidence="1">M28 family peptidase</fullName>
    </submittedName>
</protein>
<organism evidence="1 2">
    <name type="scientific">Dubosiella muris</name>
    <dbReference type="NCBI Taxonomy" id="3038133"/>
    <lineage>
        <taxon>Bacteria</taxon>
        <taxon>Bacillati</taxon>
        <taxon>Bacillota</taxon>
        <taxon>Erysipelotrichia</taxon>
        <taxon>Erysipelotrichales</taxon>
        <taxon>Erysipelotrichaceae</taxon>
        <taxon>Dubosiella</taxon>
    </lineage>
</organism>